<dbReference type="PANTHER" id="PTHR21310">
    <property type="entry name" value="AMINOGLYCOSIDE PHOSPHOTRANSFERASE-RELATED-RELATED"/>
    <property type="match status" value="1"/>
</dbReference>
<gene>
    <name evidence="2" type="ORF">BLA60_16550</name>
</gene>
<reference evidence="2 3" key="1">
    <citation type="submission" date="2016-12" db="EMBL/GenBank/DDBJ databases">
        <title>The draft genome sequence of Actinophytocola xinjiangensis.</title>
        <authorList>
            <person name="Wang W."/>
            <person name="Yuan L."/>
        </authorList>
    </citation>
    <scope>NUCLEOTIDE SEQUENCE [LARGE SCALE GENOMIC DNA]</scope>
    <source>
        <strain evidence="2 3">CGMCC 4.4663</strain>
    </source>
</reference>
<dbReference type="InterPro" id="IPR051678">
    <property type="entry name" value="AGP_Transferase"/>
</dbReference>
<sequence>MTSRETVRALLTAQHPDLAHLELREVDGGWDNKLWRLGDELGVRVPVSERAPGLLRAEQRWLPELAARLPLPTPVPVRVGEPSALFDRTWTVTRWVHGEPADRVPISTADSAEALAGFLTALHRPAPPDAPRSPTRGVPLADLRDGFTEALTVLDDDRIAGAAREVWDKAVAAAPWSGAPVWLHGDLHPANVVVRAGRLAGVVDFGDLSVGDPATDLAAAWVLLPEAGPFLDRYTFADDATVARSRGWAVLRALILIAIGRDGRLGLPGGKPTWEPAGHAALSRALA</sequence>
<dbReference type="Gene3D" id="3.30.200.20">
    <property type="entry name" value="Phosphorylase Kinase, domain 1"/>
    <property type="match status" value="1"/>
</dbReference>
<dbReference type="RefSeq" id="WP_075133790.1">
    <property type="nucleotide sequence ID" value="NZ_MSIF01000007.1"/>
</dbReference>
<keyword evidence="3" id="KW-1185">Reference proteome</keyword>
<dbReference type="EMBL" id="MSIF01000007">
    <property type="protein sequence ID" value="OLF10070.1"/>
    <property type="molecule type" value="Genomic_DNA"/>
</dbReference>
<feature type="domain" description="Aminoglycoside phosphotransferase" evidence="1">
    <location>
        <begin position="23"/>
        <end position="253"/>
    </location>
</feature>
<dbReference type="CDD" id="cd05155">
    <property type="entry name" value="APH_ChoK_like_1"/>
    <property type="match status" value="1"/>
</dbReference>
<dbReference type="InterPro" id="IPR002575">
    <property type="entry name" value="Aminoglycoside_PTrfase"/>
</dbReference>
<accession>A0A7Z1AY41</accession>
<evidence type="ECO:0000259" key="1">
    <source>
        <dbReference type="Pfam" id="PF01636"/>
    </source>
</evidence>
<organism evidence="2 3">
    <name type="scientific">Actinophytocola xinjiangensis</name>
    <dbReference type="NCBI Taxonomy" id="485602"/>
    <lineage>
        <taxon>Bacteria</taxon>
        <taxon>Bacillati</taxon>
        <taxon>Actinomycetota</taxon>
        <taxon>Actinomycetes</taxon>
        <taxon>Pseudonocardiales</taxon>
        <taxon>Pseudonocardiaceae</taxon>
    </lineage>
</organism>
<dbReference type="InterPro" id="IPR011009">
    <property type="entry name" value="Kinase-like_dom_sf"/>
</dbReference>
<name>A0A7Z1AY41_9PSEU</name>
<comment type="caution">
    <text evidence="2">The sequence shown here is derived from an EMBL/GenBank/DDBJ whole genome shotgun (WGS) entry which is preliminary data.</text>
</comment>
<dbReference type="Pfam" id="PF01636">
    <property type="entry name" value="APH"/>
    <property type="match status" value="1"/>
</dbReference>
<dbReference type="OrthoDB" id="9797603at2"/>
<protein>
    <submittedName>
        <fullName evidence="2">Aminoglycoside phosphotransferase</fullName>
    </submittedName>
</protein>
<proteinExistence type="predicted"/>
<dbReference type="SUPFAM" id="SSF56112">
    <property type="entry name" value="Protein kinase-like (PK-like)"/>
    <property type="match status" value="1"/>
</dbReference>
<dbReference type="GO" id="GO:0016740">
    <property type="term" value="F:transferase activity"/>
    <property type="evidence" value="ECO:0007669"/>
    <property type="project" value="UniProtKB-KW"/>
</dbReference>
<dbReference type="Gene3D" id="3.90.1200.10">
    <property type="match status" value="1"/>
</dbReference>
<dbReference type="PANTHER" id="PTHR21310:SF42">
    <property type="entry name" value="BIFUNCTIONAL AAC_APH"/>
    <property type="match status" value="1"/>
</dbReference>
<dbReference type="Proteomes" id="UP000185696">
    <property type="component" value="Unassembled WGS sequence"/>
</dbReference>
<evidence type="ECO:0000313" key="3">
    <source>
        <dbReference type="Proteomes" id="UP000185696"/>
    </source>
</evidence>
<keyword evidence="2" id="KW-0808">Transferase</keyword>
<dbReference type="AlphaFoldDB" id="A0A7Z1AY41"/>
<evidence type="ECO:0000313" key="2">
    <source>
        <dbReference type="EMBL" id="OLF10070.1"/>
    </source>
</evidence>